<feature type="domain" description="HTH arsR-type" evidence="4">
    <location>
        <begin position="6"/>
        <end position="104"/>
    </location>
</feature>
<evidence type="ECO:0000256" key="1">
    <source>
        <dbReference type="ARBA" id="ARBA00023015"/>
    </source>
</evidence>
<keyword evidence="3" id="KW-0804">Transcription</keyword>
<comment type="caution">
    <text evidence="5">The sequence shown here is derived from an EMBL/GenBank/DDBJ whole genome shotgun (WGS) entry which is preliminary data.</text>
</comment>
<evidence type="ECO:0000259" key="4">
    <source>
        <dbReference type="PROSITE" id="PS50987"/>
    </source>
</evidence>
<keyword evidence="2" id="KW-0238">DNA-binding</keyword>
<evidence type="ECO:0000256" key="2">
    <source>
        <dbReference type="ARBA" id="ARBA00023125"/>
    </source>
</evidence>
<dbReference type="InterPro" id="IPR036390">
    <property type="entry name" value="WH_DNA-bd_sf"/>
</dbReference>
<dbReference type="SMART" id="SM00418">
    <property type="entry name" value="HTH_ARSR"/>
    <property type="match status" value="1"/>
</dbReference>
<name>A0ABX2N596_9SPHN</name>
<keyword evidence="6" id="KW-1185">Reference proteome</keyword>
<dbReference type="PROSITE" id="PS50987">
    <property type="entry name" value="HTH_ARSR_2"/>
    <property type="match status" value="1"/>
</dbReference>
<dbReference type="PANTHER" id="PTHR43132">
    <property type="entry name" value="ARSENICAL RESISTANCE OPERON REPRESSOR ARSR-RELATED"/>
    <property type="match status" value="1"/>
</dbReference>
<dbReference type="PRINTS" id="PR00778">
    <property type="entry name" value="HTHARSR"/>
</dbReference>
<dbReference type="InterPro" id="IPR036388">
    <property type="entry name" value="WH-like_DNA-bd_sf"/>
</dbReference>
<protein>
    <submittedName>
        <fullName evidence="5">Helix-turn-helix transcriptional regulator</fullName>
    </submittedName>
</protein>
<reference evidence="5 6" key="1">
    <citation type="submission" date="2020-06" db="EMBL/GenBank/DDBJ databases">
        <authorList>
            <person name="Kim S.-J."/>
            <person name="Park S.-J."/>
        </authorList>
    </citation>
    <scope>NUCLEOTIDE SEQUENCE [LARGE SCALE GENOMIC DNA]</scope>
    <source>
        <strain evidence="5 6">SW-151</strain>
    </source>
</reference>
<dbReference type="SUPFAM" id="SSF46785">
    <property type="entry name" value="Winged helix' DNA-binding domain"/>
    <property type="match status" value="1"/>
</dbReference>
<dbReference type="PANTHER" id="PTHR43132:SF6">
    <property type="entry name" value="HTH-TYPE TRANSCRIPTIONAL REPRESSOR CZRA"/>
    <property type="match status" value="1"/>
</dbReference>
<organism evidence="5 6">
    <name type="scientific">Parasphingorhabdus flavimaris</name>
    <dbReference type="NCBI Taxonomy" id="266812"/>
    <lineage>
        <taxon>Bacteria</taxon>
        <taxon>Pseudomonadati</taxon>
        <taxon>Pseudomonadota</taxon>
        <taxon>Alphaproteobacteria</taxon>
        <taxon>Sphingomonadales</taxon>
        <taxon>Sphingomonadaceae</taxon>
        <taxon>Parasphingorhabdus</taxon>
    </lineage>
</organism>
<dbReference type="Proteomes" id="UP000652427">
    <property type="component" value="Unassembled WGS sequence"/>
</dbReference>
<dbReference type="NCBIfam" id="NF033788">
    <property type="entry name" value="HTH_metalloreg"/>
    <property type="match status" value="1"/>
</dbReference>
<sequence>MTAIFESREQADAATEKLKIFAQPQRLMILSYLLRGESSVSDIDMATSIGQPALSQQLAALRQADVVKTRRDGKQIWYDLADDASRLCVRTMEALLVDRPDPAQVMKAAKEADPAAQSATDRENARSGTAGFAKIL</sequence>
<dbReference type="RefSeq" id="WP_176280236.1">
    <property type="nucleotide sequence ID" value="NZ_JABWMH010000004.1"/>
</dbReference>
<evidence type="ECO:0000256" key="3">
    <source>
        <dbReference type="ARBA" id="ARBA00023163"/>
    </source>
</evidence>
<dbReference type="EMBL" id="JABWMH010000004">
    <property type="protein sequence ID" value="NVD28768.1"/>
    <property type="molecule type" value="Genomic_DNA"/>
</dbReference>
<dbReference type="InterPro" id="IPR001845">
    <property type="entry name" value="HTH_ArsR_DNA-bd_dom"/>
</dbReference>
<dbReference type="Pfam" id="PF01022">
    <property type="entry name" value="HTH_5"/>
    <property type="match status" value="1"/>
</dbReference>
<keyword evidence="1" id="KW-0805">Transcription regulation</keyword>
<evidence type="ECO:0000313" key="5">
    <source>
        <dbReference type="EMBL" id="NVD28768.1"/>
    </source>
</evidence>
<proteinExistence type="predicted"/>
<accession>A0ABX2N596</accession>
<gene>
    <name evidence="5" type="ORF">HUO14_12780</name>
</gene>
<evidence type="ECO:0000313" key="6">
    <source>
        <dbReference type="Proteomes" id="UP000652427"/>
    </source>
</evidence>
<dbReference type="InterPro" id="IPR051011">
    <property type="entry name" value="Metal_resp_trans_reg"/>
</dbReference>
<dbReference type="InterPro" id="IPR011991">
    <property type="entry name" value="ArsR-like_HTH"/>
</dbReference>
<dbReference type="Gene3D" id="1.10.10.10">
    <property type="entry name" value="Winged helix-like DNA-binding domain superfamily/Winged helix DNA-binding domain"/>
    <property type="match status" value="1"/>
</dbReference>
<dbReference type="CDD" id="cd00090">
    <property type="entry name" value="HTH_ARSR"/>
    <property type="match status" value="1"/>
</dbReference>